<evidence type="ECO:0008006" key="3">
    <source>
        <dbReference type="Google" id="ProtNLM"/>
    </source>
</evidence>
<dbReference type="RefSeq" id="WP_139214917.1">
    <property type="nucleotide sequence ID" value="NZ_FOPF01000001.1"/>
</dbReference>
<dbReference type="STRING" id="315423.SAMN04488020_10177"/>
<keyword evidence="2" id="KW-1185">Reference proteome</keyword>
<organism evidence="1 2">
    <name type="scientific">Palleronia marisminoris</name>
    <dbReference type="NCBI Taxonomy" id="315423"/>
    <lineage>
        <taxon>Bacteria</taxon>
        <taxon>Pseudomonadati</taxon>
        <taxon>Pseudomonadota</taxon>
        <taxon>Alphaproteobacteria</taxon>
        <taxon>Rhodobacterales</taxon>
        <taxon>Roseobacteraceae</taxon>
        <taxon>Palleronia</taxon>
    </lineage>
</organism>
<evidence type="ECO:0000313" key="2">
    <source>
        <dbReference type="Proteomes" id="UP000193870"/>
    </source>
</evidence>
<gene>
    <name evidence="1" type="ORF">PAM7066_00079</name>
</gene>
<reference evidence="1 2" key="1">
    <citation type="submission" date="2017-03" db="EMBL/GenBank/DDBJ databases">
        <authorList>
            <person name="Afonso C.L."/>
            <person name="Miller P.J."/>
            <person name="Scott M.A."/>
            <person name="Spackman E."/>
            <person name="Goraichik I."/>
            <person name="Dimitrov K.M."/>
            <person name="Suarez D.L."/>
            <person name="Swayne D.E."/>
        </authorList>
    </citation>
    <scope>NUCLEOTIDE SEQUENCE [LARGE SCALE GENOMIC DNA]</scope>
    <source>
        <strain evidence="1 2">CECT 7066</strain>
    </source>
</reference>
<dbReference type="Proteomes" id="UP000193870">
    <property type="component" value="Unassembled WGS sequence"/>
</dbReference>
<protein>
    <recommendedName>
        <fullName evidence="3">STAS domain-containing protein</fullName>
    </recommendedName>
</protein>
<dbReference type="EMBL" id="FWFV01000001">
    <property type="protein sequence ID" value="SLN11123.1"/>
    <property type="molecule type" value="Genomic_DNA"/>
</dbReference>
<accession>A0A1Y5R7R4</accession>
<evidence type="ECO:0000313" key="1">
    <source>
        <dbReference type="EMBL" id="SLN11123.1"/>
    </source>
</evidence>
<sequence length="83" mass="8510">MSLAADLDAVTAVEAYTRLVALLDDVEASEAVAVLDLDSATDAVSALSLQLLASAKLTFPPDRLRIGQSASTALAAIQHSKGN</sequence>
<proteinExistence type="predicted"/>
<name>A0A1Y5R7R4_9RHOB</name>
<dbReference type="AlphaFoldDB" id="A0A1Y5R7R4"/>